<feature type="transmembrane region" description="Helical" evidence="6">
    <location>
        <begin position="288"/>
        <end position="307"/>
    </location>
</feature>
<accession>A0A9J6GTY9</accession>
<feature type="transmembrane region" description="Helical" evidence="6">
    <location>
        <begin position="118"/>
        <end position="137"/>
    </location>
</feature>
<evidence type="ECO:0000313" key="9">
    <source>
        <dbReference type="EMBL" id="KAH9378313.1"/>
    </source>
</evidence>
<keyword evidence="2 6" id="KW-0812">Transmembrane</keyword>
<dbReference type="PANTHER" id="PTHR24064">
    <property type="entry name" value="SOLUTE CARRIER FAMILY 22 MEMBER"/>
    <property type="match status" value="1"/>
</dbReference>
<keyword evidence="7" id="KW-0732">Signal</keyword>
<dbReference type="GO" id="GO:0022857">
    <property type="term" value="F:transmembrane transporter activity"/>
    <property type="evidence" value="ECO:0007669"/>
    <property type="project" value="InterPro"/>
</dbReference>
<feature type="transmembrane region" description="Helical" evidence="6">
    <location>
        <begin position="176"/>
        <end position="197"/>
    </location>
</feature>
<keyword evidence="4 6" id="KW-0472">Membrane</keyword>
<protein>
    <recommendedName>
        <fullName evidence="8">Major facilitator superfamily (MFS) profile domain-containing protein</fullName>
    </recommendedName>
</protein>
<comment type="subcellular location">
    <subcellularLocation>
        <location evidence="1">Membrane</location>
        <topology evidence="1">Multi-pass membrane protein</topology>
    </subcellularLocation>
</comment>
<evidence type="ECO:0000259" key="8">
    <source>
        <dbReference type="PROSITE" id="PS50850"/>
    </source>
</evidence>
<dbReference type="Pfam" id="PF07690">
    <property type="entry name" value="MFS_1"/>
    <property type="match status" value="1"/>
</dbReference>
<keyword evidence="10" id="KW-1185">Reference proteome</keyword>
<feature type="region of interest" description="Disordered" evidence="5">
    <location>
        <begin position="476"/>
        <end position="499"/>
    </location>
</feature>
<sequence length="499" mass="53508">MQRLLAFLVACSNFFLALNTVGPAFILPGSLLFRCCNLSTCHQSEDEHACDARRRGSCDHFEFDQASAYGPNTVIQHFELVCDRRWLALLSQSLAMAGLALGALAFGRLSDRNGRRTALLCGAGVHAVGSLAAVAAPNAAMYALSRLVTSFGAASAPSLDVLLVESLVPRLRYVDSVCISLGFSLGAVCAAWLAPLLPSWRGLHALMLLHAALLFACSGLLQESARWLLSRGRIEEARNAVANTARFNGLHRVKAEILVQDLGHGADDEEPAAKRSASPLRDVLCSKLLRFYTPFMWYQAAVLGMSYYTSSLTGTDIGGSPQLDFSLLYAAELACNLLGCLCASRLPRRLSLALLSAALVAAHLWLAFSNGHYELRLAASLLVKGLVSSQILLCFLHLHETYPTGLRAFGVSAFQCVSWAAASLEPFARTALGAAFTLPLAYAATMAVCAVLGPCVLQETLTATLRDDVDDCQEQAAVRKGPASASPEQKPNSKDVQRF</sequence>
<evidence type="ECO:0000256" key="4">
    <source>
        <dbReference type="ARBA" id="ARBA00023136"/>
    </source>
</evidence>
<feature type="transmembrane region" description="Helical" evidence="6">
    <location>
        <begin position="327"/>
        <end position="343"/>
    </location>
</feature>
<dbReference type="Proteomes" id="UP000821853">
    <property type="component" value="Unassembled WGS sequence"/>
</dbReference>
<dbReference type="InterPro" id="IPR036259">
    <property type="entry name" value="MFS_trans_sf"/>
</dbReference>
<organism evidence="9 10">
    <name type="scientific">Haemaphysalis longicornis</name>
    <name type="common">Bush tick</name>
    <dbReference type="NCBI Taxonomy" id="44386"/>
    <lineage>
        <taxon>Eukaryota</taxon>
        <taxon>Metazoa</taxon>
        <taxon>Ecdysozoa</taxon>
        <taxon>Arthropoda</taxon>
        <taxon>Chelicerata</taxon>
        <taxon>Arachnida</taxon>
        <taxon>Acari</taxon>
        <taxon>Parasitiformes</taxon>
        <taxon>Ixodida</taxon>
        <taxon>Ixodoidea</taxon>
        <taxon>Ixodidae</taxon>
        <taxon>Haemaphysalinae</taxon>
        <taxon>Haemaphysalis</taxon>
    </lineage>
</organism>
<dbReference type="Gene3D" id="1.20.1250.20">
    <property type="entry name" value="MFS general substrate transporter like domains"/>
    <property type="match status" value="1"/>
</dbReference>
<dbReference type="OrthoDB" id="6499144at2759"/>
<feature type="transmembrane region" description="Helical" evidence="6">
    <location>
        <begin position="86"/>
        <end position="106"/>
    </location>
</feature>
<name>A0A9J6GTY9_HAELO</name>
<feature type="transmembrane region" description="Helical" evidence="6">
    <location>
        <begin position="434"/>
        <end position="457"/>
    </location>
</feature>
<feature type="domain" description="Major facilitator superfamily (MFS) profile" evidence="8">
    <location>
        <begin position="5"/>
        <end position="461"/>
    </location>
</feature>
<feature type="chain" id="PRO_5039885914" description="Major facilitator superfamily (MFS) profile domain-containing protein" evidence="7">
    <location>
        <begin position="18"/>
        <end position="499"/>
    </location>
</feature>
<evidence type="ECO:0000256" key="6">
    <source>
        <dbReference type="SAM" id="Phobius"/>
    </source>
</evidence>
<evidence type="ECO:0000256" key="3">
    <source>
        <dbReference type="ARBA" id="ARBA00022989"/>
    </source>
</evidence>
<feature type="transmembrane region" description="Helical" evidence="6">
    <location>
        <begin position="350"/>
        <end position="369"/>
    </location>
</feature>
<comment type="caution">
    <text evidence="9">The sequence shown here is derived from an EMBL/GenBank/DDBJ whole genome shotgun (WGS) entry which is preliminary data.</text>
</comment>
<dbReference type="GO" id="GO:0016020">
    <property type="term" value="C:membrane"/>
    <property type="evidence" value="ECO:0007669"/>
    <property type="project" value="UniProtKB-SubCell"/>
</dbReference>
<evidence type="ECO:0000256" key="2">
    <source>
        <dbReference type="ARBA" id="ARBA00022692"/>
    </source>
</evidence>
<dbReference type="InterPro" id="IPR020846">
    <property type="entry name" value="MFS_dom"/>
</dbReference>
<feature type="signal peptide" evidence="7">
    <location>
        <begin position="1"/>
        <end position="17"/>
    </location>
</feature>
<evidence type="ECO:0000256" key="1">
    <source>
        <dbReference type="ARBA" id="ARBA00004141"/>
    </source>
</evidence>
<dbReference type="AlphaFoldDB" id="A0A9J6GTY9"/>
<dbReference type="OMA" id="HCSEHNA"/>
<keyword evidence="3 6" id="KW-1133">Transmembrane helix</keyword>
<dbReference type="EMBL" id="JABSTR010000008">
    <property type="protein sequence ID" value="KAH9378313.1"/>
    <property type="molecule type" value="Genomic_DNA"/>
</dbReference>
<gene>
    <name evidence="9" type="ORF">HPB48_004000</name>
</gene>
<evidence type="ECO:0000313" key="10">
    <source>
        <dbReference type="Proteomes" id="UP000821853"/>
    </source>
</evidence>
<evidence type="ECO:0000256" key="7">
    <source>
        <dbReference type="SAM" id="SignalP"/>
    </source>
</evidence>
<dbReference type="VEuPathDB" id="VectorBase:HLOH_042086"/>
<dbReference type="PROSITE" id="PS50850">
    <property type="entry name" value="MFS"/>
    <property type="match status" value="1"/>
</dbReference>
<evidence type="ECO:0000256" key="5">
    <source>
        <dbReference type="SAM" id="MobiDB-lite"/>
    </source>
</evidence>
<dbReference type="InterPro" id="IPR011701">
    <property type="entry name" value="MFS"/>
</dbReference>
<reference evidence="9 10" key="1">
    <citation type="journal article" date="2020" name="Cell">
        <title>Large-Scale Comparative Analyses of Tick Genomes Elucidate Their Genetic Diversity and Vector Capacities.</title>
        <authorList>
            <consortium name="Tick Genome and Microbiome Consortium (TIGMIC)"/>
            <person name="Jia N."/>
            <person name="Wang J."/>
            <person name="Shi W."/>
            <person name="Du L."/>
            <person name="Sun Y."/>
            <person name="Zhan W."/>
            <person name="Jiang J.F."/>
            <person name="Wang Q."/>
            <person name="Zhang B."/>
            <person name="Ji P."/>
            <person name="Bell-Sakyi L."/>
            <person name="Cui X.M."/>
            <person name="Yuan T.T."/>
            <person name="Jiang B.G."/>
            <person name="Yang W.F."/>
            <person name="Lam T.T."/>
            <person name="Chang Q.C."/>
            <person name="Ding S.J."/>
            <person name="Wang X.J."/>
            <person name="Zhu J.G."/>
            <person name="Ruan X.D."/>
            <person name="Zhao L."/>
            <person name="Wei J.T."/>
            <person name="Ye R.Z."/>
            <person name="Que T.C."/>
            <person name="Du C.H."/>
            <person name="Zhou Y.H."/>
            <person name="Cheng J.X."/>
            <person name="Dai P.F."/>
            <person name="Guo W.B."/>
            <person name="Han X.H."/>
            <person name="Huang E.J."/>
            <person name="Li L.F."/>
            <person name="Wei W."/>
            <person name="Gao Y.C."/>
            <person name="Liu J.Z."/>
            <person name="Shao H.Z."/>
            <person name="Wang X."/>
            <person name="Wang C.C."/>
            <person name="Yang T.C."/>
            <person name="Huo Q.B."/>
            <person name="Li W."/>
            <person name="Chen H.Y."/>
            <person name="Chen S.E."/>
            <person name="Zhou L.G."/>
            <person name="Ni X.B."/>
            <person name="Tian J.H."/>
            <person name="Sheng Y."/>
            <person name="Liu T."/>
            <person name="Pan Y.S."/>
            <person name="Xia L.Y."/>
            <person name="Li J."/>
            <person name="Zhao F."/>
            <person name="Cao W.C."/>
        </authorList>
    </citation>
    <scope>NUCLEOTIDE SEQUENCE [LARGE SCALE GENOMIC DNA]</scope>
    <source>
        <strain evidence="9">HaeL-2018</strain>
    </source>
</reference>
<proteinExistence type="predicted"/>
<dbReference type="SUPFAM" id="SSF103473">
    <property type="entry name" value="MFS general substrate transporter"/>
    <property type="match status" value="1"/>
</dbReference>
<feature type="transmembrane region" description="Helical" evidence="6">
    <location>
        <begin position="143"/>
        <end position="164"/>
    </location>
</feature>
<feature type="transmembrane region" description="Helical" evidence="6">
    <location>
        <begin position="203"/>
        <end position="221"/>
    </location>
</feature>